<feature type="compositionally biased region" description="Acidic residues" evidence="2">
    <location>
        <begin position="400"/>
        <end position="410"/>
    </location>
</feature>
<evidence type="ECO:0000313" key="4">
    <source>
        <dbReference type="Proteomes" id="UP001162031"/>
    </source>
</evidence>
<dbReference type="Proteomes" id="UP001162031">
    <property type="component" value="Unassembled WGS sequence"/>
</dbReference>
<feature type="region of interest" description="Disordered" evidence="2">
    <location>
        <begin position="132"/>
        <end position="219"/>
    </location>
</feature>
<feature type="compositionally biased region" description="Basic and acidic residues" evidence="2">
    <location>
        <begin position="184"/>
        <end position="205"/>
    </location>
</feature>
<keyword evidence="1" id="KW-0175">Coiled coil</keyword>
<feature type="compositionally biased region" description="Pro residues" evidence="2">
    <location>
        <begin position="141"/>
        <end position="152"/>
    </location>
</feature>
<feature type="region of interest" description="Disordered" evidence="2">
    <location>
        <begin position="541"/>
        <end position="574"/>
    </location>
</feature>
<feature type="region of interest" description="Disordered" evidence="2">
    <location>
        <begin position="372"/>
        <end position="461"/>
    </location>
</feature>
<reference evidence="3" key="1">
    <citation type="submission" date="2022-12" db="EMBL/GenBank/DDBJ databases">
        <authorList>
            <person name="Webb A."/>
        </authorList>
    </citation>
    <scope>NUCLEOTIDE SEQUENCE</scope>
    <source>
        <strain evidence="3">Hp1</strain>
    </source>
</reference>
<feature type="compositionally biased region" description="Basic and acidic residues" evidence="2">
    <location>
        <begin position="542"/>
        <end position="561"/>
    </location>
</feature>
<accession>A0AAV0USA4</accession>
<keyword evidence="4" id="KW-1185">Reference proteome</keyword>
<organism evidence="3 4">
    <name type="scientific">Hyaloperonospora brassicae</name>
    <name type="common">Brassica downy mildew</name>
    <name type="synonym">Peronospora brassicae</name>
    <dbReference type="NCBI Taxonomy" id="162125"/>
    <lineage>
        <taxon>Eukaryota</taxon>
        <taxon>Sar</taxon>
        <taxon>Stramenopiles</taxon>
        <taxon>Oomycota</taxon>
        <taxon>Peronosporomycetes</taxon>
        <taxon>Peronosporales</taxon>
        <taxon>Peronosporaceae</taxon>
        <taxon>Hyaloperonospora</taxon>
    </lineage>
</organism>
<evidence type="ECO:0000256" key="1">
    <source>
        <dbReference type="SAM" id="Coils"/>
    </source>
</evidence>
<gene>
    <name evidence="3" type="ORF">HBR001_LOCUS7958</name>
</gene>
<feature type="coiled-coil region" evidence="1">
    <location>
        <begin position="473"/>
        <end position="504"/>
    </location>
</feature>
<feature type="compositionally biased region" description="Basic residues" evidence="2">
    <location>
        <begin position="374"/>
        <end position="385"/>
    </location>
</feature>
<name>A0AAV0USA4_HYABA</name>
<evidence type="ECO:0000256" key="2">
    <source>
        <dbReference type="SAM" id="MobiDB-lite"/>
    </source>
</evidence>
<comment type="caution">
    <text evidence="3">The sequence shown here is derived from an EMBL/GenBank/DDBJ whole genome shotgun (WGS) entry which is preliminary data.</text>
</comment>
<proteinExistence type="predicted"/>
<dbReference type="AlphaFoldDB" id="A0AAV0USA4"/>
<dbReference type="EMBL" id="CANTFL010001429">
    <property type="protein sequence ID" value="CAI5739832.1"/>
    <property type="molecule type" value="Genomic_DNA"/>
</dbReference>
<evidence type="ECO:0000313" key="3">
    <source>
        <dbReference type="EMBL" id="CAI5739832.1"/>
    </source>
</evidence>
<feature type="compositionally biased region" description="Basic residues" evidence="2">
    <location>
        <begin position="433"/>
        <end position="442"/>
    </location>
</feature>
<protein>
    <submittedName>
        <fullName evidence="3">Uncharacterized protein</fullName>
    </submittedName>
</protein>
<sequence length="574" mass="65547">MTHWWRPDDLRALLQAWEQTVSAPRDRDELPRSDLQRLFKRFRALRHRDAAPVALRHVEAHRQRLVRTFLFLRAFNAESARSGRPTWFELPLPQQDDLRRLNGRLGALAADRSTADEMKAAAEALAGLPMFRSDGHARPTLSPPSSPAPPRPEQQQQKQLPEDSRGDDLSAPSEESSSEDEVDSERGNTTRGCREKASDMEDTPPKAKSKVKIKSTSKWSKSDETRLIAAWHQVVTSLADNGYAGSFASRNEGLRLNSLIHQRYVELCGAGSPARTNQSTGAKKYAIMMAFRSLRSVLRTLASMSTRPNWFGMTPDERMELQKKHGHHHEHTCLIEKATYQQLAEIDRAQRAVLTPIANALRPPVTLAELPQRNKMRTKVAKRKNSVVSPTREVIAERSSDEEESSDAEDVAAVRSGGKTEESSRSRPLSTAKRLRRNLTQRRNREVDPVKATSPVKRRRTGLSDAKWVTGLLNAQTQRFKSLLDEFQEERRQERQQNLEIILEALKLRSTSAQKPKQPSRFAETLVEKQRQHMVKLFDQLQDERSQERDQARMLLRELRPSRLLSQEQEQTNE</sequence>